<feature type="region of interest" description="Disordered" evidence="1">
    <location>
        <begin position="105"/>
        <end position="154"/>
    </location>
</feature>
<dbReference type="PROSITE" id="PS50011">
    <property type="entry name" value="PROTEIN_KINASE_DOM"/>
    <property type="match status" value="1"/>
</dbReference>
<dbReference type="GO" id="GO:0004674">
    <property type="term" value="F:protein serine/threonine kinase activity"/>
    <property type="evidence" value="ECO:0007669"/>
    <property type="project" value="TreeGrafter"/>
</dbReference>
<dbReference type="GO" id="GO:0005524">
    <property type="term" value="F:ATP binding"/>
    <property type="evidence" value="ECO:0007669"/>
    <property type="project" value="InterPro"/>
</dbReference>
<dbReference type="PROSITE" id="PS00108">
    <property type="entry name" value="PROTEIN_KINASE_ST"/>
    <property type="match status" value="1"/>
</dbReference>
<dbReference type="InterPro" id="IPR011009">
    <property type="entry name" value="Kinase-like_dom_sf"/>
</dbReference>
<dbReference type="Gene3D" id="1.10.510.10">
    <property type="entry name" value="Transferase(Phosphotransferase) domain 1"/>
    <property type="match status" value="1"/>
</dbReference>
<evidence type="ECO:0000259" key="2">
    <source>
        <dbReference type="PROSITE" id="PS50011"/>
    </source>
</evidence>
<evidence type="ECO:0000313" key="3">
    <source>
        <dbReference type="EMBL" id="CAI5738533.1"/>
    </source>
</evidence>
<keyword evidence="4" id="KW-1185">Reference proteome</keyword>
<evidence type="ECO:0000256" key="1">
    <source>
        <dbReference type="SAM" id="MobiDB-lite"/>
    </source>
</evidence>
<dbReference type="AlphaFoldDB" id="A0AAV0UQM8"/>
<dbReference type="Pfam" id="PF00069">
    <property type="entry name" value="Pkinase"/>
    <property type="match status" value="1"/>
</dbReference>
<name>A0AAV0UQM8_HYABA</name>
<dbReference type="PANTHER" id="PTHR44329">
    <property type="entry name" value="SERINE/THREONINE-PROTEIN KINASE TNNI3K-RELATED"/>
    <property type="match status" value="1"/>
</dbReference>
<dbReference type="Gene3D" id="3.30.200.20">
    <property type="entry name" value="Phosphorylase Kinase, domain 1"/>
    <property type="match status" value="1"/>
</dbReference>
<feature type="compositionally biased region" description="Low complexity" evidence="1">
    <location>
        <begin position="119"/>
        <end position="129"/>
    </location>
</feature>
<organism evidence="3 4">
    <name type="scientific">Hyaloperonospora brassicae</name>
    <name type="common">Brassica downy mildew</name>
    <name type="synonym">Peronospora brassicae</name>
    <dbReference type="NCBI Taxonomy" id="162125"/>
    <lineage>
        <taxon>Eukaryota</taxon>
        <taxon>Sar</taxon>
        <taxon>Stramenopiles</taxon>
        <taxon>Oomycota</taxon>
        <taxon>Peronosporomycetes</taxon>
        <taxon>Peronosporales</taxon>
        <taxon>Peronosporaceae</taxon>
        <taxon>Hyaloperonospora</taxon>
    </lineage>
</organism>
<comment type="caution">
    <text evidence="3">The sequence shown here is derived from an EMBL/GenBank/DDBJ whole genome shotgun (WGS) entry which is preliminary data.</text>
</comment>
<proteinExistence type="predicted"/>
<dbReference type="InterPro" id="IPR051681">
    <property type="entry name" value="Ser/Thr_Kinases-Pseudokinases"/>
</dbReference>
<dbReference type="InterPro" id="IPR000719">
    <property type="entry name" value="Prot_kinase_dom"/>
</dbReference>
<dbReference type="InterPro" id="IPR008271">
    <property type="entry name" value="Ser/Thr_kinase_AS"/>
</dbReference>
<gene>
    <name evidence="3" type="ORF">HBR001_LOCUS7517</name>
</gene>
<sequence>MRTTGELHSHLMMIQTYLRCTEDVDAQSVRPIRVQFDATAASFTAYLTKYHTKHLASRLVHLRAICKEKRRIADAIERIHALIHAPSATALGTFRTKSIARRACSPGTPTSRLTKHDTTYTYDSTSDTSSFHDDEIGNDDRLSNDDDDHLSHDDTVGPVSHNCLTSLEVEKKDRVACAVWADPWDATLRDVWIPREQVVLDAFVTRGAYGEVYRGTYKGQTVAVKTMSDMDRSLQEIQMAVQLRHPNIVHCIGVAWNYQRDMCCCVMEFMAGGDLRTLLDHYSHDSVQYALGFDFQKLLIAYQVVRALVYMHSRAATVIHRDLKSKNILLTRDLDAKVTDFGLSRRCAVVGPMTANVGTSLWMAPEVMLGKPYNETADMFSFGVVLSELSLHALPYAAHSQVEAGGNSHLVILRRVATGDLCVDFAEAGPPAVVQLGRACVSMDVTERPTAVEAMRVLHAALVEDARMEVMKTCSG</sequence>
<dbReference type="Proteomes" id="UP001162031">
    <property type="component" value="Unassembled WGS sequence"/>
</dbReference>
<accession>A0AAV0UQM8</accession>
<dbReference type="EMBL" id="CANTFL010001383">
    <property type="protein sequence ID" value="CAI5738533.1"/>
    <property type="molecule type" value="Genomic_DNA"/>
</dbReference>
<dbReference type="SUPFAM" id="SSF56112">
    <property type="entry name" value="Protein kinase-like (PK-like)"/>
    <property type="match status" value="1"/>
</dbReference>
<evidence type="ECO:0000313" key="4">
    <source>
        <dbReference type="Proteomes" id="UP001162031"/>
    </source>
</evidence>
<protein>
    <recommendedName>
        <fullName evidence="2">Protein kinase domain-containing protein</fullName>
    </recommendedName>
</protein>
<feature type="compositionally biased region" description="Basic and acidic residues" evidence="1">
    <location>
        <begin position="130"/>
        <end position="154"/>
    </location>
</feature>
<dbReference type="PANTHER" id="PTHR44329:SF214">
    <property type="entry name" value="PROTEIN KINASE DOMAIN-CONTAINING PROTEIN"/>
    <property type="match status" value="1"/>
</dbReference>
<reference evidence="3" key="1">
    <citation type="submission" date="2022-12" db="EMBL/GenBank/DDBJ databases">
        <authorList>
            <person name="Webb A."/>
        </authorList>
    </citation>
    <scope>NUCLEOTIDE SEQUENCE</scope>
    <source>
        <strain evidence="3">Hp1</strain>
    </source>
</reference>
<dbReference type="SMART" id="SM00220">
    <property type="entry name" value="S_TKc"/>
    <property type="match status" value="1"/>
</dbReference>
<feature type="domain" description="Protein kinase" evidence="2">
    <location>
        <begin position="198"/>
        <end position="462"/>
    </location>
</feature>